<evidence type="ECO:0000256" key="1">
    <source>
        <dbReference type="ARBA" id="ARBA00009748"/>
    </source>
</evidence>
<evidence type="ECO:0000256" key="2">
    <source>
        <dbReference type="ARBA" id="ARBA00022448"/>
    </source>
</evidence>
<dbReference type="Proteomes" id="UP001630127">
    <property type="component" value="Unassembled WGS sequence"/>
</dbReference>
<dbReference type="SUPFAM" id="SSF47699">
    <property type="entry name" value="Bifunctional inhibitor/lipid-transfer protein/seed storage 2S albumin"/>
    <property type="match status" value="1"/>
</dbReference>
<comment type="caution">
    <text evidence="6">The sequence shown here is derived from an EMBL/GenBank/DDBJ whole genome shotgun (WGS) entry which is preliminary data.</text>
</comment>
<dbReference type="CDD" id="cd01960">
    <property type="entry name" value="nsLTP1"/>
    <property type="match status" value="1"/>
</dbReference>
<proteinExistence type="inferred from homology"/>
<dbReference type="PRINTS" id="PR00382">
    <property type="entry name" value="LIPIDTRNSFER"/>
</dbReference>
<comment type="function">
    <text evidence="4">Plant non-specific lipid-transfer proteins transfer phospholipids as well as galactolipids across membranes. May play a role in wax or cutin deposition in the cell walls of expanding epidermal cells and certain secretory tissues.</text>
</comment>
<dbReference type="Gene3D" id="1.10.110.10">
    <property type="entry name" value="Plant lipid-transfer and hydrophobic proteins"/>
    <property type="match status" value="1"/>
</dbReference>
<protein>
    <recommendedName>
        <fullName evidence="4">Non-specific lipid-transfer protein</fullName>
    </recommendedName>
</protein>
<gene>
    <name evidence="6" type="ORF">ACH5RR_025388</name>
</gene>
<feature type="domain" description="Bifunctional inhibitor/plant lipid transfer protein/seed storage helical" evidence="5">
    <location>
        <begin position="19"/>
        <end position="103"/>
    </location>
</feature>
<dbReference type="GO" id="GO:0008289">
    <property type="term" value="F:lipid binding"/>
    <property type="evidence" value="ECO:0007669"/>
    <property type="project" value="UniProtKB-KW"/>
</dbReference>
<reference evidence="6 7" key="1">
    <citation type="submission" date="2024-11" db="EMBL/GenBank/DDBJ databases">
        <title>A near-complete genome assembly of Cinchona calisaya.</title>
        <authorList>
            <person name="Lian D.C."/>
            <person name="Zhao X.W."/>
            <person name="Wei L."/>
        </authorList>
    </citation>
    <scope>NUCLEOTIDE SEQUENCE [LARGE SCALE GENOMIC DNA]</scope>
    <source>
        <tissue evidence="6">Nenye</tissue>
    </source>
</reference>
<evidence type="ECO:0000259" key="5">
    <source>
        <dbReference type="SMART" id="SM00499"/>
    </source>
</evidence>
<dbReference type="PANTHER" id="PTHR33076">
    <property type="entry name" value="NON-SPECIFIC LIPID-TRANSFER PROTEIN 2-RELATED"/>
    <property type="match status" value="1"/>
</dbReference>
<name>A0ABD2Z026_9GENT</name>
<evidence type="ECO:0000313" key="6">
    <source>
        <dbReference type="EMBL" id="KAL3512671.1"/>
    </source>
</evidence>
<comment type="similarity">
    <text evidence="1 4">Belongs to the plant LTP family.</text>
</comment>
<keyword evidence="3 4" id="KW-0446">Lipid-binding</keyword>
<accession>A0ABD2Z026</accession>
<dbReference type="InterPro" id="IPR016140">
    <property type="entry name" value="Bifunc_inhib/LTP/seed_store"/>
</dbReference>
<keyword evidence="2 4" id="KW-0813">Transport</keyword>
<dbReference type="EMBL" id="JBJUIK010000011">
    <property type="protein sequence ID" value="KAL3512671.1"/>
    <property type="molecule type" value="Genomic_DNA"/>
</dbReference>
<dbReference type="InterPro" id="IPR036312">
    <property type="entry name" value="Bifun_inhib/LTP/seed_sf"/>
</dbReference>
<organism evidence="6 7">
    <name type="scientific">Cinchona calisaya</name>
    <dbReference type="NCBI Taxonomy" id="153742"/>
    <lineage>
        <taxon>Eukaryota</taxon>
        <taxon>Viridiplantae</taxon>
        <taxon>Streptophyta</taxon>
        <taxon>Embryophyta</taxon>
        <taxon>Tracheophyta</taxon>
        <taxon>Spermatophyta</taxon>
        <taxon>Magnoliopsida</taxon>
        <taxon>eudicotyledons</taxon>
        <taxon>Gunneridae</taxon>
        <taxon>Pentapetalae</taxon>
        <taxon>asterids</taxon>
        <taxon>lamiids</taxon>
        <taxon>Gentianales</taxon>
        <taxon>Rubiaceae</taxon>
        <taxon>Cinchonoideae</taxon>
        <taxon>Cinchoneae</taxon>
        <taxon>Cinchona</taxon>
    </lineage>
</organism>
<sequence>MCILNMSFFSQGSQAQISCDTVYQDLFPCVKFVMKGKKVDPNCCSGVKTVISIAKTRTDRRSVCSCLKSVASKATDRQLKNAARIPKLCGVKLNYNITRDIDCSK</sequence>
<dbReference type="Pfam" id="PF00234">
    <property type="entry name" value="Tryp_alpha_amyl"/>
    <property type="match status" value="1"/>
</dbReference>
<evidence type="ECO:0000313" key="7">
    <source>
        <dbReference type="Proteomes" id="UP001630127"/>
    </source>
</evidence>
<dbReference type="AlphaFoldDB" id="A0ABD2Z026"/>
<keyword evidence="7" id="KW-1185">Reference proteome</keyword>
<evidence type="ECO:0000256" key="3">
    <source>
        <dbReference type="ARBA" id="ARBA00023121"/>
    </source>
</evidence>
<dbReference type="InterPro" id="IPR000528">
    <property type="entry name" value="Plant_nsLTP"/>
</dbReference>
<dbReference type="SMART" id="SM00499">
    <property type="entry name" value="AAI"/>
    <property type="match status" value="1"/>
</dbReference>
<evidence type="ECO:0000256" key="4">
    <source>
        <dbReference type="RuleBase" id="RU000628"/>
    </source>
</evidence>